<gene>
    <name evidence="2" type="ORF">GCM10009560_06710</name>
</gene>
<reference evidence="3" key="1">
    <citation type="journal article" date="2019" name="Int. J. Syst. Evol. Microbiol.">
        <title>The Global Catalogue of Microorganisms (GCM) 10K type strain sequencing project: providing services to taxonomists for standard genome sequencing and annotation.</title>
        <authorList>
            <consortium name="The Broad Institute Genomics Platform"/>
            <consortium name="The Broad Institute Genome Sequencing Center for Infectious Disease"/>
            <person name="Wu L."/>
            <person name="Ma J."/>
        </authorList>
    </citation>
    <scope>NUCLEOTIDE SEQUENCE [LARGE SCALE GENOMIC DNA]</scope>
    <source>
        <strain evidence="3">JCM 11136</strain>
    </source>
</reference>
<dbReference type="PANTHER" id="PTHR46696:SF1">
    <property type="entry name" value="CYTOCHROME P450 YJIB-RELATED"/>
    <property type="match status" value="1"/>
</dbReference>
<dbReference type="Gene3D" id="1.10.630.10">
    <property type="entry name" value="Cytochrome P450"/>
    <property type="match status" value="1"/>
</dbReference>
<comment type="similarity">
    <text evidence="1">Belongs to the cytochrome P450 family.</text>
</comment>
<sequence length="400" mass="44020">MADNEHFPFTCGPRGTPSGRYAALRENEPLGEVRVPSGDTVRIATRYEDVSMVLTDPRFSRDLNYPGAPRMYPGYTLTESPGTLIGMDPPEHTRLRRLMSGTFTPRQVNGWRPRLRRLAEDLADRLPEEFDFVADYAFPLPVQVICEVMGVPGIDFERVRRWSETLLSTSSLSKEEKAVSAMEFGAYCAEVIAEHRGAPGDGLLTAMIEARDGTDQLTEVEPVRMTLSLFLAGHETTGSIMGRIAVRLLDPRDHYERLVADPGLIPRATEELFRVEVPGDTLTIRVATEDVNLPSGTVRRGEGVIASFVGANSDPAVFPSPEVMDIERTFTQSHMSLGRGPHYCLGANLARAEVQEFIGAMVRRMPGLALAVPADTIAWTSGISVNRPLAVLVRKSATPR</sequence>
<dbReference type="Proteomes" id="UP001501578">
    <property type="component" value="Unassembled WGS sequence"/>
</dbReference>
<dbReference type="InterPro" id="IPR002397">
    <property type="entry name" value="Cyt_P450_B"/>
</dbReference>
<dbReference type="EMBL" id="BAAAHQ010000001">
    <property type="protein sequence ID" value="GAA0913918.1"/>
    <property type="molecule type" value="Genomic_DNA"/>
</dbReference>
<name>A0ABP3Z2V3_9ACTN</name>
<comment type="caution">
    <text evidence="2">The sequence shown here is derived from an EMBL/GenBank/DDBJ whole genome shotgun (WGS) entry which is preliminary data.</text>
</comment>
<accession>A0ABP3Z2V3</accession>
<organism evidence="2 3">
    <name type="scientific">Nonomuraea longicatena</name>
    <dbReference type="NCBI Taxonomy" id="83682"/>
    <lineage>
        <taxon>Bacteria</taxon>
        <taxon>Bacillati</taxon>
        <taxon>Actinomycetota</taxon>
        <taxon>Actinomycetes</taxon>
        <taxon>Streptosporangiales</taxon>
        <taxon>Streptosporangiaceae</taxon>
        <taxon>Nonomuraea</taxon>
    </lineage>
</organism>
<dbReference type="CDD" id="cd11031">
    <property type="entry name" value="Cyp158A-like"/>
    <property type="match status" value="1"/>
</dbReference>
<dbReference type="RefSeq" id="WP_343948154.1">
    <property type="nucleotide sequence ID" value="NZ_BAAAHQ010000001.1"/>
</dbReference>
<evidence type="ECO:0000313" key="2">
    <source>
        <dbReference type="EMBL" id="GAA0913918.1"/>
    </source>
</evidence>
<proteinExistence type="inferred from homology"/>
<dbReference type="InterPro" id="IPR001128">
    <property type="entry name" value="Cyt_P450"/>
</dbReference>
<dbReference type="PRINTS" id="PR00359">
    <property type="entry name" value="BP450"/>
</dbReference>
<protein>
    <submittedName>
        <fullName evidence="2">Cytochrome P450</fullName>
    </submittedName>
</protein>
<evidence type="ECO:0000256" key="1">
    <source>
        <dbReference type="ARBA" id="ARBA00010617"/>
    </source>
</evidence>
<keyword evidence="3" id="KW-1185">Reference proteome</keyword>
<dbReference type="PANTHER" id="PTHR46696">
    <property type="entry name" value="P450, PUTATIVE (EUROFUNG)-RELATED"/>
    <property type="match status" value="1"/>
</dbReference>
<dbReference type="SUPFAM" id="SSF48264">
    <property type="entry name" value="Cytochrome P450"/>
    <property type="match status" value="1"/>
</dbReference>
<dbReference type="InterPro" id="IPR036396">
    <property type="entry name" value="Cyt_P450_sf"/>
</dbReference>
<evidence type="ECO:0000313" key="3">
    <source>
        <dbReference type="Proteomes" id="UP001501578"/>
    </source>
</evidence>
<dbReference type="Pfam" id="PF00067">
    <property type="entry name" value="p450"/>
    <property type="match status" value="1"/>
</dbReference>